<accession>A0A235BSE2</accession>
<organism evidence="2 3">
    <name type="scientific">candidate division WOR-3 bacterium JGI_Cruoil_03_44_89</name>
    <dbReference type="NCBI Taxonomy" id="1973748"/>
    <lineage>
        <taxon>Bacteria</taxon>
        <taxon>Bacteria division WOR-3</taxon>
    </lineage>
</organism>
<evidence type="ECO:0000256" key="1">
    <source>
        <dbReference type="SAM" id="Phobius"/>
    </source>
</evidence>
<gene>
    <name evidence="2" type="ORF">CH333_06430</name>
</gene>
<protein>
    <submittedName>
        <fullName evidence="2">Uncharacterized protein</fullName>
    </submittedName>
</protein>
<keyword evidence="1" id="KW-0812">Transmembrane</keyword>
<dbReference type="EMBL" id="NOZQ01000140">
    <property type="protein sequence ID" value="OYD15164.1"/>
    <property type="molecule type" value="Genomic_DNA"/>
</dbReference>
<evidence type="ECO:0000313" key="2">
    <source>
        <dbReference type="EMBL" id="OYD15164.1"/>
    </source>
</evidence>
<sequence length="207" mass="23496">MKHFKDIWSTILNVLIPFLLFIIIPLITRANFKRLMRKAKENLLELRKYIPGDVYMTENGLPHFKGKYGNHGIVISFERKKNESRANMRITMRISSGLSVKIYGKRLVRQKAGIKTGVSDIDERYTVISSNPEMAKSLILSISRDDTSALKDFLKEGIVIGGKSITLLKRNAGTKDTQSKKLLSVLEVTGRLARTTERLSPPKNYQS</sequence>
<proteinExistence type="predicted"/>
<keyword evidence="1" id="KW-0472">Membrane</keyword>
<comment type="caution">
    <text evidence="2">The sequence shown here is derived from an EMBL/GenBank/DDBJ whole genome shotgun (WGS) entry which is preliminary data.</text>
</comment>
<evidence type="ECO:0000313" key="3">
    <source>
        <dbReference type="Proteomes" id="UP000215215"/>
    </source>
</evidence>
<keyword evidence="1" id="KW-1133">Transmembrane helix</keyword>
<dbReference type="Proteomes" id="UP000215215">
    <property type="component" value="Unassembled WGS sequence"/>
</dbReference>
<name>A0A235BSE2_UNCW3</name>
<reference evidence="2 3" key="1">
    <citation type="submission" date="2017-07" db="EMBL/GenBank/DDBJ databases">
        <title>Recovery of genomes from metagenomes via a dereplication, aggregation, and scoring strategy.</title>
        <authorList>
            <person name="Sieber C.M."/>
            <person name="Probst A.J."/>
            <person name="Sharrar A."/>
            <person name="Thomas B.C."/>
            <person name="Hess M."/>
            <person name="Tringe S.G."/>
            <person name="Banfield J.F."/>
        </authorList>
    </citation>
    <scope>NUCLEOTIDE SEQUENCE [LARGE SCALE GENOMIC DNA]</scope>
    <source>
        <strain evidence="2">JGI_Cruoil_03_44_89</strain>
    </source>
</reference>
<dbReference type="AlphaFoldDB" id="A0A235BSE2"/>
<feature type="transmembrane region" description="Helical" evidence="1">
    <location>
        <begin position="6"/>
        <end position="28"/>
    </location>
</feature>